<reference evidence="2" key="1">
    <citation type="submission" date="2017-09" db="EMBL/GenBank/DDBJ databases">
        <title>Depth-based differentiation of microbial function through sediment-hosted aquifers and enrichment of novel symbionts in the deep terrestrial subsurface.</title>
        <authorList>
            <person name="Probst A.J."/>
            <person name="Ladd B."/>
            <person name="Jarett J.K."/>
            <person name="Geller-Mcgrath D.E."/>
            <person name="Sieber C.M.K."/>
            <person name="Emerson J.B."/>
            <person name="Anantharaman K."/>
            <person name="Thomas B.C."/>
            <person name="Malmstrom R."/>
            <person name="Stieglmeier M."/>
            <person name="Klingl A."/>
            <person name="Woyke T."/>
            <person name="Ryan C.M."/>
            <person name="Banfield J.F."/>
        </authorList>
    </citation>
    <scope>NUCLEOTIDE SEQUENCE [LARGE SCALE GENOMIC DNA]</scope>
</reference>
<dbReference type="AlphaFoldDB" id="A0A2M6W703"/>
<dbReference type="EMBL" id="PFBV01000003">
    <property type="protein sequence ID" value="PIT88560.1"/>
    <property type="molecule type" value="Genomic_DNA"/>
</dbReference>
<protein>
    <submittedName>
        <fullName evidence="1">Uncharacterized protein</fullName>
    </submittedName>
</protein>
<gene>
    <name evidence="1" type="ORF">COU29_02150</name>
</gene>
<sequence>MSRRQNWRTILRKGFVLPKIDRDTSFPYLVSLVRKAVQDHLLQSKSIRSYLAYLPKGPGTYCPNSKVSVLQEYISSQNSEIDRSDPVVFAAFMLKIIVPTVDFGHQQVLSAVKMIDDINPAEKTILRTSAIIAQSVNRLWLKWFAAVVLPFQKMTLLERQNLESRAVGYLPKPDYTVFDYDSDTESFSNRKTWAEAFPREIDIICRRLKIFKWSKINSKQGSVFPAYFKALGRAYGCKKINQLKKYWEKVDQLWFKINKESRILPVHNMMYGYEHPFCVSPEFRLEIRVSNENIIFGDIRMAVESCVKSLIDTECLKINNSILALQKIEVGMFECAIQSGAAINSPNGGEMISNSKKEGGKILLAHSMLQSTGIYFAREIRRNCTFRTKKNLQDCFHQNAILYYYLGHEFGHLICGAQDIKLEEAKASAISILANEYMEDTPEKRLSLVAVALGDVLSILNKSALNELTTDDYTRECLMLANTLFRSGVIKLTKRGIRVNLEQARSRAWFEQLEEFVYELLLAYRDNDKVNLERLTKRYCRKIGPVAELIDWINRE</sequence>
<comment type="caution">
    <text evidence="1">The sequence shown here is derived from an EMBL/GenBank/DDBJ whole genome shotgun (WGS) entry which is preliminary data.</text>
</comment>
<proteinExistence type="predicted"/>
<evidence type="ECO:0000313" key="1">
    <source>
        <dbReference type="EMBL" id="PIT88560.1"/>
    </source>
</evidence>
<name>A0A2M6W703_9BACT</name>
<evidence type="ECO:0000313" key="2">
    <source>
        <dbReference type="Proteomes" id="UP000231426"/>
    </source>
</evidence>
<organism evidence="1 2">
    <name type="scientific">Candidatus Magasanikbacteria bacterium CG10_big_fil_rev_8_21_14_0_10_36_32</name>
    <dbReference type="NCBI Taxonomy" id="1974646"/>
    <lineage>
        <taxon>Bacteria</taxon>
        <taxon>Candidatus Magasanikiibacteriota</taxon>
    </lineage>
</organism>
<accession>A0A2M6W703</accession>
<dbReference type="Proteomes" id="UP000231426">
    <property type="component" value="Unassembled WGS sequence"/>
</dbReference>